<keyword evidence="3" id="KW-1185">Reference proteome</keyword>
<proteinExistence type="predicted"/>
<accession>A0A1U7ZQG4</accession>
<feature type="transmembrane region" description="Helical" evidence="2">
    <location>
        <begin position="114"/>
        <end position="136"/>
    </location>
</feature>
<sequence length="140" mass="15431">MSMEKTANVVLDIESLAQSTDKGSGSPKMMRALSRKGSYRMERRSCAEEEELDETSKKLLVKVNSQLESLKQPLVTNKAMAPVTMTLSGSSLIDTSDGRCKRFNHLTAINPRKVLLIFATVSSMGTLILIYFTLAINRTG</sequence>
<evidence type="ECO:0000313" key="4">
    <source>
        <dbReference type="RefSeq" id="XP_010250389.1"/>
    </source>
</evidence>
<keyword evidence="2" id="KW-0812">Transmembrane</keyword>
<dbReference type="eggNOG" id="ENOG502S26A">
    <property type="taxonomic scope" value="Eukaryota"/>
</dbReference>
<dbReference type="RefSeq" id="XP_010250397.1">
    <property type="nucleotide sequence ID" value="XM_010252095.2"/>
</dbReference>
<keyword evidence="2" id="KW-1133">Transmembrane helix</keyword>
<gene>
    <name evidence="4 5 6 7 8" type="primary">LOC104592653</name>
</gene>
<dbReference type="RefSeq" id="XP_010250402.1">
    <property type="nucleotide sequence ID" value="XM_010252100.2"/>
</dbReference>
<evidence type="ECO:0000313" key="5">
    <source>
        <dbReference type="RefSeq" id="XP_010250395.1"/>
    </source>
</evidence>
<evidence type="ECO:0000313" key="3">
    <source>
        <dbReference type="Proteomes" id="UP000189703"/>
    </source>
</evidence>
<name>A0A1U7ZQG4_NELNU</name>
<dbReference type="KEGG" id="nnu:104592653"/>
<evidence type="ECO:0000313" key="6">
    <source>
        <dbReference type="RefSeq" id="XP_010250397.1"/>
    </source>
</evidence>
<dbReference type="PANTHER" id="PTHR34064:SF3">
    <property type="entry name" value="OS04G0672300 PROTEIN"/>
    <property type="match status" value="1"/>
</dbReference>
<dbReference type="GeneID" id="104592653"/>
<dbReference type="Proteomes" id="UP000189703">
    <property type="component" value="Unplaced"/>
</dbReference>
<dbReference type="OrthoDB" id="1928523at2759"/>
<evidence type="ECO:0000313" key="7">
    <source>
        <dbReference type="RefSeq" id="XP_010250402.1"/>
    </source>
</evidence>
<reference evidence="4 5" key="1">
    <citation type="submission" date="2025-04" db="UniProtKB">
        <authorList>
            <consortium name="RefSeq"/>
        </authorList>
    </citation>
    <scope>IDENTIFICATION</scope>
</reference>
<dbReference type="OMA" id="LEIMFAQ"/>
<evidence type="ECO:0000256" key="1">
    <source>
        <dbReference type="SAM" id="MobiDB-lite"/>
    </source>
</evidence>
<protein>
    <submittedName>
        <fullName evidence="4 5">Uncharacterized protein LOC104592653 isoform X1</fullName>
    </submittedName>
</protein>
<keyword evidence="2" id="KW-0472">Membrane</keyword>
<feature type="region of interest" description="Disordered" evidence="1">
    <location>
        <begin position="18"/>
        <end position="40"/>
    </location>
</feature>
<dbReference type="AlphaFoldDB" id="A0A1U7ZQG4"/>
<evidence type="ECO:0000313" key="8">
    <source>
        <dbReference type="RefSeq" id="XP_010250410.1"/>
    </source>
</evidence>
<dbReference type="RefSeq" id="XP_010250389.1">
    <property type="nucleotide sequence ID" value="XM_010252087.2"/>
</dbReference>
<dbReference type="PANTHER" id="PTHR34064">
    <property type="entry name" value="OS04G0672300 PROTEIN"/>
    <property type="match status" value="1"/>
</dbReference>
<organism evidence="3 7">
    <name type="scientific">Nelumbo nucifera</name>
    <name type="common">Sacred lotus</name>
    <dbReference type="NCBI Taxonomy" id="4432"/>
    <lineage>
        <taxon>Eukaryota</taxon>
        <taxon>Viridiplantae</taxon>
        <taxon>Streptophyta</taxon>
        <taxon>Embryophyta</taxon>
        <taxon>Tracheophyta</taxon>
        <taxon>Spermatophyta</taxon>
        <taxon>Magnoliopsida</taxon>
        <taxon>Proteales</taxon>
        <taxon>Nelumbonaceae</taxon>
        <taxon>Nelumbo</taxon>
    </lineage>
</organism>
<evidence type="ECO:0000256" key="2">
    <source>
        <dbReference type="SAM" id="Phobius"/>
    </source>
</evidence>
<dbReference type="RefSeq" id="XP_010250395.1">
    <property type="nucleotide sequence ID" value="XM_010252093.2"/>
</dbReference>
<dbReference type="RefSeq" id="XP_010250410.1">
    <property type="nucleotide sequence ID" value="XM_010252108.2"/>
</dbReference>